<dbReference type="EMBL" id="BKCJ010004204">
    <property type="protein sequence ID" value="GEU59625.1"/>
    <property type="molecule type" value="Genomic_DNA"/>
</dbReference>
<proteinExistence type="predicted"/>
<reference evidence="1" key="1">
    <citation type="journal article" date="2019" name="Sci. Rep.">
        <title>Draft genome of Tanacetum cinerariifolium, the natural source of mosquito coil.</title>
        <authorList>
            <person name="Yamashiro T."/>
            <person name="Shiraishi A."/>
            <person name="Satake H."/>
            <person name="Nakayama K."/>
        </authorList>
    </citation>
    <scope>NUCLEOTIDE SEQUENCE</scope>
</reference>
<organism evidence="1">
    <name type="scientific">Tanacetum cinerariifolium</name>
    <name type="common">Dalmatian daisy</name>
    <name type="synonym">Chrysanthemum cinerariifolium</name>
    <dbReference type="NCBI Taxonomy" id="118510"/>
    <lineage>
        <taxon>Eukaryota</taxon>
        <taxon>Viridiplantae</taxon>
        <taxon>Streptophyta</taxon>
        <taxon>Embryophyta</taxon>
        <taxon>Tracheophyta</taxon>
        <taxon>Spermatophyta</taxon>
        <taxon>Magnoliopsida</taxon>
        <taxon>eudicotyledons</taxon>
        <taxon>Gunneridae</taxon>
        <taxon>Pentapetalae</taxon>
        <taxon>asterids</taxon>
        <taxon>campanulids</taxon>
        <taxon>Asterales</taxon>
        <taxon>Asteraceae</taxon>
        <taxon>Asteroideae</taxon>
        <taxon>Anthemideae</taxon>
        <taxon>Anthemidinae</taxon>
        <taxon>Tanacetum</taxon>
    </lineage>
</organism>
<gene>
    <name evidence="1" type="ORF">Tci_031603</name>
</gene>
<accession>A0A6L2LHJ5</accession>
<evidence type="ECO:0000313" key="1">
    <source>
        <dbReference type="EMBL" id="GEU59625.1"/>
    </source>
</evidence>
<dbReference type="CDD" id="cd09272">
    <property type="entry name" value="RNase_HI_RT_Ty1"/>
    <property type="match status" value="1"/>
</dbReference>
<protein>
    <submittedName>
        <fullName evidence="1">Zinc finger, CCHC-type</fullName>
    </submittedName>
</protein>
<sequence length="278" mass="31879">MEYEFVALAAAERNVLWTKAHVIQSSQECAWNLLKRRMKNLLLMEEALDKFKVFKTEVKLQQGAMIKEFRTDKGVLRPSHRSLVNRTKDIGALVVPKKVTKEVLVQQPEPELRKSKRNRTSKNFGPEFQLYLIEGTKDEDSNQHSYCFNVEDDPKIFDEAMKPAIAFIVGKLSRYTSNLSTQHWQAIQRVLKYLKKTMDYSLTYTGYPLVLEGYTDASKKQTCIISSTMEYEFVALAAAGKEVEWLRNLILEISLWSKPIAPISIHCDSAATLAKAYS</sequence>
<dbReference type="AlphaFoldDB" id="A0A6L2LHJ5"/>
<dbReference type="PANTHER" id="PTHR11439:SF521">
    <property type="entry name" value="RNA-DIRECTED DNA POLYMERASE"/>
    <property type="match status" value="1"/>
</dbReference>
<comment type="caution">
    <text evidence="1">The sequence shown here is derived from an EMBL/GenBank/DDBJ whole genome shotgun (WGS) entry which is preliminary data.</text>
</comment>
<dbReference type="PANTHER" id="PTHR11439">
    <property type="entry name" value="GAG-POL-RELATED RETROTRANSPOSON"/>
    <property type="match status" value="1"/>
</dbReference>
<name>A0A6L2LHJ5_TANCI</name>